<organism evidence="2 3">
    <name type="scientific">Halohasta litorea</name>
    <dbReference type="NCBI Taxonomy" id="869891"/>
    <lineage>
        <taxon>Archaea</taxon>
        <taxon>Methanobacteriati</taxon>
        <taxon>Methanobacteriota</taxon>
        <taxon>Stenosarchaea group</taxon>
        <taxon>Halobacteria</taxon>
        <taxon>Halobacteriales</taxon>
        <taxon>Haloferacaceae</taxon>
        <taxon>Halohasta</taxon>
    </lineage>
</organism>
<accession>A0ABD6DFD5</accession>
<keyword evidence="3" id="KW-1185">Reference proteome</keyword>
<feature type="transmembrane region" description="Helical" evidence="1">
    <location>
        <begin position="39"/>
        <end position="58"/>
    </location>
</feature>
<evidence type="ECO:0000313" key="2">
    <source>
        <dbReference type="EMBL" id="MFD1643868.1"/>
    </source>
</evidence>
<dbReference type="AlphaFoldDB" id="A0ABD6DFD5"/>
<protein>
    <submittedName>
        <fullName evidence="2">Uncharacterized protein</fullName>
    </submittedName>
</protein>
<feature type="transmembrane region" description="Helical" evidence="1">
    <location>
        <begin position="6"/>
        <end position="27"/>
    </location>
</feature>
<dbReference type="InterPro" id="IPR055943">
    <property type="entry name" value="DUF7521"/>
</dbReference>
<keyword evidence="1" id="KW-1133">Transmembrane helix</keyword>
<proteinExistence type="predicted"/>
<sequence length="94" mass="9933">MNGIIMAIAAVKAVILILGSGITYIAFKAYRRSNDPSIGVLGIGFGVITVGAFLSGVANQFYSVTLETGVLFNSVFVAIGLAVILYSLYMQRHS</sequence>
<comment type="caution">
    <text evidence="2">The sequence shown here is derived from an EMBL/GenBank/DDBJ whole genome shotgun (WGS) entry which is preliminary data.</text>
</comment>
<evidence type="ECO:0000313" key="3">
    <source>
        <dbReference type="Proteomes" id="UP001597052"/>
    </source>
</evidence>
<reference evidence="2 3" key="1">
    <citation type="journal article" date="2019" name="Int. J. Syst. Evol. Microbiol.">
        <title>The Global Catalogue of Microorganisms (GCM) 10K type strain sequencing project: providing services to taxonomists for standard genome sequencing and annotation.</title>
        <authorList>
            <consortium name="The Broad Institute Genomics Platform"/>
            <consortium name="The Broad Institute Genome Sequencing Center for Infectious Disease"/>
            <person name="Wu L."/>
            <person name="Ma J."/>
        </authorList>
    </citation>
    <scope>NUCLEOTIDE SEQUENCE [LARGE SCALE GENOMIC DNA]</scope>
    <source>
        <strain evidence="2 3">CGMCC 1.10593</strain>
    </source>
</reference>
<keyword evidence="1" id="KW-0812">Transmembrane</keyword>
<dbReference type="RefSeq" id="WP_256397797.1">
    <property type="nucleotide sequence ID" value="NZ_JANHDJ010000013.1"/>
</dbReference>
<dbReference type="EMBL" id="JBHUDM010000011">
    <property type="protein sequence ID" value="MFD1643868.1"/>
    <property type="molecule type" value="Genomic_DNA"/>
</dbReference>
<gene>
    <name evidence="2" type="ORF">ACFSBW_18620</name>
</gene>
<keyword evidence="1" id="KW-0472">Membrane</keyword>
<dbReference type="Proteomes" id="UP001597052">
    <property type="component" value="Unassembled WGS sequence"/>
</dbReference>
<dbReference type="Pfam" id="PF24365">
    <property type="entry name" value="DUF7521"/>
    <property type="match status" value="1"/>
</dbReference>
<evidence type="ECO:0000256" key="1">
    <source>
        <dbReference type="SAM" id="Phobius"/>
    </source>
</evidence>
<name>A0ABD6DFD5_9EURY</name>
<feature type="transmembrane region" description="Helical" evidence="1">
    <location>
        <begin position="70"/>
        <end position="89"/>
    </location>
</feature>